<feature type="transmembrane region" description="Helical" evidence="5">
    <location>
        <begin position="76"/>
        <end position="99"/>
    </location>
</feature>
<dbReference type="Gene3D" id="2.30.42.10">
    <property type="match status" value="1"/>
</dbReference>
<dbReference type="Proteomes" id="UP000619293">
    <property type="component" value="Unassembled WGS sequence"/>
</dbReference>
<keyword evidence="8" id="KW-1185">Reference proteome</keyword>
<dbReference type="GO" id="GO:0004252">
    <property type="term" value="F:serine-type endopeptidase activity"/>
    <property type="evidence" value="ECO:0007669"/>
    <property type="project" value="InterPro"/>
</dbReference>
<dbReference type="InterPro" id="IPR051201">
    <property type="entry name" value="Chloro_Bact_Ser_Proteases"/>
</dbReference>
<evidence type="ECO:0000256" key="1">
    <source>
        <dbReference type="ARBA" id="ARBA00010541"/>
    </source>
</evidence>
<keyword evidence="5" id="KW-0812">Transmembrane</keyword>
<dbReference type="PROSITE" id="PS50106">
    <property type="entry name" value="PDZ"/>
    <property type="match status" value="1"/>
</dbReference>
<sequence length="423" mass="43133">MTDGWGFRRPDDDDRTAAQHTPPAVAPPASFWWSDALNDPWRDPHSPVALVPPAERAHAPVPEPLAEPDHTRRRTLWTVAGAAVLAGVLAGVLGGAMGVRFSDDRQTARSILGSTASPPHRAPESLAAVASMLLPSVVTVRVPVDGSVSLGSGFVASADGHIITNDHVVSGSSGVVSVIFDDGTSSPAKVIGTDPESDVAVLQVKRGELHPAMLGDSDAVAVGDAVVAIGSPLALRGTVTAGIVSALDRPIATDAENGTTRYYAAIQTDAAVNHGNSGGPLVDAAGQVVGINAVIKSMAGSEESAGNIGLAFAIPINHARRVAEEIIAAGRAHRTVIGAEVEESFRGPAGGVRLGEVTATGPAAEAGMRTGDVVTSFDGRPLSEPTDLIALVRKTAPGEVVEVTYKRGATSHDAAVTLVADAD</sequence>
<dbReference type="InterPro" id="IPR009003">
    <property type="entry name" value="Peptidase_S1_PA"/>
</dbReference>
<proteinExistence type="inferred from homology"/>
<dbReference type="PANTHER" id="PTHR43343:SF3">
    <property type="entry name" value="PROTEASE DO-LIKE 8, CHLOROPLASTIC"/>
    <property type="match status" value="1"/>
</dbReference>
<evidence type="ECO:0000256" key="2">
    <source>
        <dbReference type="ARBA" id="ARBA00022670"/>
    </source>
</evidence>
<dbReference type="SMART" id="SM00228">
    <property type="entry name" value="PDZ"/>
    <property type="match status" value="1"/>
</dbReference>
<protein>
    <recommendedName>
        <fullName evidence="6">PDZ domain-containing protein</fullName>
    </recommendedName>
</protein>
<feature type="compositionally biased region" description="Basic and acidic residues" evidence="4">
    <location>
        <begin position="1"/>
        <end position="17"/>
    </location>
</feature>
<dbReference type="InterPro" id="IPR001940">
    <property type="entry name" value="Peptidase_S1C"/>
</dbReference>
<feature type="domain" description="PDZ" evidence="6">
    <location>
        <begin position="326"/>
        <end position="407"/>
    </location>
</feature>
<dbReference type="RefSeq" id="WP_191842481.1">
    <property type="nucleotide sequence ID" value="NZ_BAAALB010000034.1"/>
</dbReference>
<dbReference type="SUPFAM" id="SSF50156">
    <property type="entry name" value="PDZ domain-like"/>
    <property type="match status" value="1"/>
</dbReference>
<dbReference type="Gene3D" id="2.40.10.10">
    <property type="entry name" value="Trypsin-like serine proteases"/>
    <property type="match status" value="2"/>
</dbReference>
<dbReference type="SUPFAM" id="SSF50494">
    <property type="entry name" value="Trypsin-like serine proteases"/>
    <property type="match status" value="1"/>
</dbReference>
<dbReference type="Pfam" id="PF13180">
    <property type="entry name" value="PDZ_2"/>
    <property type="match status" value="1"/>
</dbReference>
<dbReference type="AlphaFoldDB" id="A0A8J3JRD1"/>
<keyword evidence="3" id="KW-0378">Hydrolase</keyword>
<keyword evidence="5" id="KW-1133">Transmembrane helix</keyword>
<dbReference type="PRINTS" id="PR00834">
    <property type="entry name" value="PROTEASES2C"/>
</dbReference>
<dbReference type="PANTHER" id="PTHR43343">
    <property type="entry name" value="PEPTIDASE S12"/>
    <property type="match status" value="1"/>
</dbReference>
<evidence type="ECO:0000256" key="5">
    <source>
        <dbReference type="SAM" id="Phobius"/>
    </source>
</evidence>
<comment type="similarity">
    <text evidence="1">Belongs to the peptidase S1C family.</text>
</comment>
<dbReference type="Pfam" id="PF13365">
    <property type="entry name" value="Trypsin_2"/>
    <property type="match status" value="1"/>
</dbReference>
<gene>
    <name evidence="7" type="ORF">Cch02nite_31500</name>
</gene>
<accession>A0A8J3JRD1</accession>
<organism evidence="7 8">
    <name type="scientific">Catellatospora chokoriensis</name>
    <dbReference type="NCBI Taxonomy" id="310353"/>
    <lineage>
        <taxon>Bacteria</taxon>
        <taxon>Bacillati</taxon>
        <taxon>Actinomycetota</taxon>
        <taxon>Actinomycetes</taxon>
        <taxon>Micromonosporales</taxon>
        <taxon>Micromonosporaceae</taxon>
        <taxon>Catellatospora</taxon>
    </lineage>
</organism>
<evidence type="ECO:0000256" key="3">
    <source>
        <dbReference type="ARBA" id="ARBA00022801"/>
    </source>
</evidence>
<reference evidence="7 8" key="1">
    <citation type="submission" date="2021-01" db="EMBL/GenBank/DDBJ databases">
        <title>Whole genome shotgun sequence of Catellatospora chokoriensis NBRC 107358.</title>
        <authorList>
            <person name="Komaki H."/>
            <person name="Tamura T."/>
        </authorList>
    </citation>
    <scope>NUCLEOTIDE SEQUENCE [LARGE SCALE GENOMIC DNA]</scope>
    <source>
        <strain evidence="7 8">NBRC 107358</strain>
    </source>
</reference>
<dbReference type="InterPro" id="IPR036034">
    <property type="entry name" value="PDZ_sf"/>
</dbReference>
<keyword evidence="2" id="KW-0645">Protease</keyword>
<dbReference type="InterPro" id="IPR043504">
    <property type="entry name" value="Peptidase_S1_PA_chymotrypsin"/>
</dbReference>
<feature type="region of interest" description="Disordered" evidence="4">
    <location>
        <begin position="1"/>
        <end position="31"/>
    </location>
</feature>
<dbReference type="EMBL" id="BONG01000017">
    <property type="protein sequence ID" value="GIF89706.1"/>
    <property type="molecule type" value="Genomic_DNA"/>
</dbReference>
<comment type="caution">
    <text evidence="7">The sequence shown here is derived from an EMBL/GenBank/DDBJ whole genome shotgun (WGS) entry which is preliminary data.</text>
</comment>
<evidence type="ECO:0000256" key="4">
    <source>
        <dbReference type="SAM" id="MobiDB-lite"/>
    </source>
</evidence>
<dbReference type="GO" id="GO:0006508">
    <property type="term" value="P:proteolysis"/>
    <property type="evidence" value="ECO:0007669"/>
    <property type="project" value="UniProtKB-KW"/>
</dbReference>
<evidence type="ECO:0000259" key="6">
    <source>
        <dbReference type="PROSITE" id="PS50106"/>
    </source>
</evidence>
<name>A0A8J3JRD1_9ACTN</name>
<evidence type="ECO:0000313" key="7">
    <source>
        <dbReference type="EMBL" id="GIF89706.1"/>
    </source>
</evidence>
<keyword evidence="5" id="KW-0472">Membrane</keyword>
<evidence type="ECO:0000313" key="8">
    <source>
        <dbReference type="Proteomes" id="UP000619293"/>
    </source>
</evidence>
<dbReference type="InterPro" id="IPR001478">
    <property type="entry name" value="PDZ"/>
</dbReference>